<protein>
    <submittedName>
        <fullName evidence="3">Glycosyltransferase involved in cell wall biosynthesis</fullName>
    </submittedName>
</protein>
<dbReference type="Pfam" id="PF00534">
    <property type="entry name" value="Glycos_transf_1"/>
    <property type="match status" value="1"/>
</dbReference>
<dbReference type="GO" id="GO:0016757">
    <property type="term" value="F:glycosyltransferase activity"/>
    <property type="evidence" value="ECO:0007669"/>
    <property type="project" value="InterPro"/>
</dbReference>
<evidence type="ECO:0000259" key="1">
    <source>
        <dbReference type="Pfam" id="PF00534"/>
    </source>
</evidence>
<evidence type="ECO:0000313" key="4">
    <source>
        <dbReference type="Proteomes" id="UP000525389"/>
    </source>
</evidence>
<dbReference type="AlphaFoldDB" id="A0A7W8GGA6"/>
<dbReference type="Pfam" id="PF13439">
    <property type="entry name" value="Glyco_transf_4"/>
    <property type="match status" value="1"/>
</dbReference>
<dbReference type="InterPro" id="IPR028098">
    <property type="entry name" value="Glyco_trans_4-like_N"/>
</dbReference>
<accession>A0A7W8GGA6</accession>
<dbReference type="SUPFAM" id="SSF53756">
    <property type="entry name" value="UDP-Glycosyltransferase/glycogen phosphorylase"/>
    <property type="match status" value="1"/>
</dbReference>
<dbReference type="CDD" id="cd03801">
    <property type="entry name" value="GT4_PimA-like"/>
    <property type="match status" value="1"/>
</dbReference>
<dbReference type="EMBL" id="JACHFN010000007">
    <property type="protein sequence ID" value="MBB5234809.1"/>
    <property type="molecule type" value="Genomic_DNA"/>
</dbReference>
<feature type="domain" description="Glycosyltransferase subfamily 4-like N-terminal" evidence="2">
    <location>
        <begin position="16"/>
        <end position="177"/>
    </location>
</feature>
<dbReference type="InterPro" id="IPR001296">
    <property type="entry name" value="Glyco_trans_1"/>
</dbReference>
<evidence type="ECO:0000313" key="3">
    <source>
        <dbReference type="EMBL" id="MBB5234809.1"/>
    </source>
</evidence>
<keyword evidence="3" id="KW-0808">Transferase</keyword>
<comment type="caution">
    <text evidence="3">The sequence shown here is derived from an EMBL/GenBank/DDBJ whole genome shotgun (WGS) entry which is preliminary data.</text>
</comment>
<feature type="domain" description="Glycosyl transferase family 1" evidence="1">
    <location>
        <begin position="188"/>
        <end position="352"/>
    </location>
</feature>
<dbReference type="PANTHER" id="PTHR12526">
    <property type="entry name" value="GLYCOSYLTRANSFERASE"/>
    <property type="match status" value="1"/>
</dbReference>
<evidence type="ECO:0000259" key="2">
    <source>
        <dbReference type="Pfam" id="PF13439"/>
    </source>
</evidence>
<name>A0A7W8GGA6_9DEIO</name>
<sequence length="379" mass="43310">MRILKLAHSYLPERTGISEVARRLAEGLVQRGHEVHVATSWTPGRPRETVINGVHVHAFELRGNWMQGISGSVAEQERYRALVFDQQWDVRHFHAGRTWTLDLLLDDIVGLSGRKIYTPHGLPDWQTEAWRPYYDKMRQLFFAFDRVVCLSETFEDKPFCESIGLDAVVIPNGVDLSEFEQEPEGMRTKWGLEDRPFLVNVSNHSPPKGHHRLIELARRMPDMQVVGIGNHYPAEKWNLGRLGVKGGCYYRCRQAQRRLENLSWQERMPRAQIVSALREADLFVLTSVREAAPLVILEAMAAGLPWVSFDVGNLRENAGGVIVESVKEMEQTIRALLGDSERRRELGAAGQRQIQERHSWETITDQYEALYAQPSVVPA</sequence>
<dbReference type="Proteomes" id="UP000525389">
    <property type="component" value="Unassembled WGS sequence"/>
</dbReference>
<proteinExistence type="predicted"/>
<dbReference type="RefSeq" id="WP_184029107.1">
    <property type="nucleotide sequence ID" value="NZ_JACHFN010000007.1"/>
</dbReference>
<dbReference type="Gene3D" id="3.40.50.2000">
    <property type="entry name" value="Glycogen Phosphorylase B"/>
    <property type="match status" value="2"/>
</dbReference>
<gene>
    <name evidence="3" type="ORF">HNQ09_002252</name>
</gene>
<keyword evidence="4" id="KW-1185">Reference proteome</keyword>
<organism evidence="3 4">
    <name type="scientific">Deinococcus budaensis</name>
    <dbReference type="NCBI Taxonomy" id="1665626"/>
    <lineage>
        <taxon>Bacteria</taxon>
        <taxon>Thermotogati</taxon>
        <taxon>Deinococcota</taxon>
        <taxon>Deinococci</taxon>
        <taxon>Deinococcales</taxon>
        <taxon>Deinococcaceae</taxon>
        <taxon>Deinococcus</taxon>
    </lineage>
</organism>
<reference evidence="3 4" key="1">
    <citation type="submission" date="2020-08" db="EMBL/GenBank/DDBJ databases">
        <title>Genomic Encyclopedia of Type Strains, Phase IV (KMG-IV): sequencing the most valuable type-strain genomes for metagenomic binning, comparative biology and taxonomic classification.</title>
        <authorList>
            <person name="Goeker M."/>
        </authorList>
    </citation>
    <scope>NUCLEOTIDE SEQUENCE [LARGE SCALE GENOMIC DNA]</scope>
    <source>
        <strain evidence="3 4">DSM 101791</strain>
    </source>
</reference>